<evidence type="ECO:0000256" key="4">
    <source>
        <dbReference type="ARBA" id="ARBA00022722"/>
    </source>
</evidence>
<dbReference type="InterPro" id="IPR011129">
    <property type="entry name" value="CSD"/>
</dbReference>
<protein>
    <recommendedName>
        <fullName evidence="8">Ribonuclease R</fullName>
        <shortName evidence="8">RNase R</shortName>
        <ecNumber evidence="8">3.1.13.1</ecNumber>
    </recommendedName>
</protein>
<dbReference type="SMART" id="SM00357">
    <property type="entry name" value="CSP"/>
    <property type="match status" value="1"/>
</dbReference>
<evidence type="ECO:0000256" key="7">
    <source>
        <dbReference type="ARBA" id="ARBA00022884"/>
    </source>
</evidence>
<sequence length="915" mass="102888">MKKQKPPVDADPHASREAERYENPIPSREYLLQMLEQQSGPVAWEQIADALEIDDEGRREAVRRRLIAMSRDGQIASNRVGDFGLIDRMGLIRARVVGHRDGFGFAATSDDSEDLYLHHRQMRKVFDGDEVLVREMPGGYRGKREGAIVRVVRHNTSQLAGRLIKEHGIYYVRPDNPRLTHNVLVEPEHLGGAEKGVYVVVEITQQPSRDGFPVGQIIEVLGEHLSPGMEIDVAMRNYGIPHDWPSDVTAEAADIPDEVQETDKQQRIDLRALPLVTIDGEDARDFDDAVYCEQLDDGWKLIVAIADVSHYVQIGNPLDREAEERGTSVYFPDFVVPMLPEKLSNGLCSLNPEVDRLCMAVEIRIDARGHLTGYQFFEGVMRSHARLTYTTVGQLIEERGDRNSGVRKAHHKLLGPLDCLHDLYKVLRDAREHRGAMDFETTETRILFDEQRKIDKIVPVARNDAHKLIEECMLAANVCAANLLLASELPALYRVHDAPKQEKIANLREYLGELGLSLGGGESPEPMDFLLLLAQSDGRADAHIIQTMLLRSMNQAVYQPDNKGHFGLAYEAYAHFTSPIRRYPDLLVHRAIRSLLRGGAKKSLAAQLRPVKGARDLDKGGIYPYDMAAMLQLGEHCSSTERRADEATRDVVNWLKCEYLQSHVGEEFTGVVSAVTNFGLFVELKDLYVEGLVHVTSLPKDYYRFEQAHQRLVGERSRKVFHLGDEVAVQVVRVDLDERKVDFELREVKPARKKVSVSPRALQLAEEYEQKRRQQDGGKKAKKAVASDPWSGASGKLQNASESKSQPRKRKVQDQVPEKVREDVQKKAQEKPAEQKVSAAEGATPAELDEAMSQSRKAEQREKKWARPKKTPPRKGGKRPAVAARKAAMKADKAKATTKKAAKKTKSGKKKKPKK</sequence>
<feature type="compositionally biased region" description="Basic and acidic residues" evidence="9">
    <location>
        <begin position="856"/>
        <end position="865"/>
    </location>
</feature>
<dbReference type="InterPro" id="IPR001900">
    <property type="entry name" value="RNase_II/R"/>
</dbReference>
<feature type="region of interest" description="Disordered" evidence="9">
    <location>
        <begin position="1"/>
        <end position="24"/>
    </location>
</feature>
<dbReference type="InterPro" id="IPR003029">
    <property type="entry name" value="S1_domain"/>
</dbReference>
<evidence type="ECO:0000313" key="11">
    <source>
        <dbReference type="EMBL" id="GMG85860.1"/>
    </source>
</evidence>
<dbReference type="PROSITE" id="PS50126">
    <property type="entry name" value="S1"/>
    <property type="match status" value="1"/>
</dbReference>
<dbReference type="InterPro" id="IPR050180">
    <property type="entry name" value="RNR_Ribonuclease"/>
</dbReference>
<dbReference type="PANTHER" id="PTHR23355">
    <property type="entry name" value="RIBONUCLEASE"/>
    <property type="match status" value="1"/>
</dbReference>
<dbReference type="HAMAP" id="MF_01895">
    <property type="entry name" value="RNase_R"/>
    <property type="match status" value="1"/>
</dbReference>
<dbReference type="InterPro" id="IPR011805">
    <property type="entry name" value="RNase_R"/>
</dbReference>
<keyword evidence="6 8" id="KW-0269">Exonuclease</keyword>
<feature type="compositionally biased region" description="Basic residues" evidence="9">
    <location>
        <begin position="896"/>
        <end position="915"/>
    </location>
</feature>
<dbReference type="PROSITE" id="PS01175">
    <property type="entry name" value="RIBONUCLEASE_II"/>
    <property type="match status" value="1"/>
</dbReference>
<feature type="compositionally biased region" description="Basic and acidic residues" evidence="9">
    <location>
        <begin position="812"/>
        <end position="834"/>
    </location>
</feature>
<dbReference type="EMBL" id="BSYJ01000001">
    <property type="protein sequence ID" value="GMG85860.1"/>
    <property type="molecule type" value="Genomic_DNA"/>
</dbReference>
<dbReference type="Pfam" id="PF00575">
    <property type="entry name" value="S1"/>
    <property type="match status" value="1"/>
</dbReference>
<comment type="similarity">
    <text evidence="8">Belongs to the RNR ribonuclease family. RNase R subfamily.</text>
</comment>
<evidence type="ECO:0000313" key="12">
    <source>
        <dbReference type="Proteomes" id="UP001224392"/>
    </source>
</evidence>
<dbReference type="Pfam" id="PF00773">
    <property type="entry name" value="RNB"/>
    <property type="match status" value="1"/>
</dbReference>
<keyword evidence="5 8" id="KW-0378">Hydrolase</keyword>
<dbReference type="InterPro" id="IPR022966">
    <property type="entry name" value="RNase_II/R_CS"/>
</dbReference>
<dbReference type="InterPro" id="IPR040476">
    <property type="entry name" value="CSD2"/>
</dbReference>
<comment type="caution">
    <text evidence="11">The sequence shown here is derived from an EMBL/GenBank/DDBJ whole genome shotgun (WGS) entry which is preliminary data.</text>
</comment>
<evidence type="ECO:0000256" key="1">
    <source>
        <dbReference type="ARBA" id="ARBA00001849"/>
    </source>
</evidence>
<dbReference type="NCBIfam" id="TIGR00358">
    <property type="entry name" value="3_prime_RNase"/>
    <property type="match status" value="1"/>
</dbReference>
<dbReference type="NCBIfam" id="TIGR02063">
    <property type="entry name" value="RNase_R"/>
    <property type="match status" value="1"/>
</dbReference>
<feature type="compositionally biased region" description="Basic residues" evidence="9">
    <location>
        <begin position="866"/>
        <end position="878"/>
    </location>
</feature>
<dbReference type="Gene3D" id="2.40.50.140">
    <property type="entry name" value="Nucleic acid-binding proteins"/>
    <property type="match status" value="2"/>
</dbReference>
<reference evidence="11 12" key="1">
    <citation type="submission" date="2023-04" db="EMBL/GenBank/DDBJ databases">
        <title>Marinobulbifer ophiurae gen. nov., sp. Nov., isolate from tissue of brittle star Ophioplocus japonicus.</title>
        <authorList>
            <person name="Kawano K."/>
            <person name="Sawayama S."/>
            <person name="Nakagawa S."/>
        </authorList>
    </citation>
    <scope>NUCLEOTIDE SEQUENCE [LARGE SCALE GENOMIC DNA]</scope>
    <source>
        <strain evidence="11 12">NKW57</strain>
    </source>
</reference>
<keyword evidence="3 8" id="KW-0963">Cytoplasm</keyword>
<gene>
    <name evidence="8 11" type="primary">rnr</name>
    <name evidence="11" type="ORF">MNKW57_01810</name>
</gene>
<dbReference type="InterPro" id="IPR004476">
    <property type="entry name" value="RNase_II/RNase_R"/>
</dbReference>
<dbReference type="SUPFAM" id="SSF50249">
    <property type="entry name" value="Nucleic acid-binding proteins"/>
    <property type="match status" value="3"/>
</dbReference>
<evidence type="ECO:0000256" key="6">
    <source>
        <dbReference type="ARBA" id="ARBA00022839"/>
    </source>
</evidence>
<dbReference type="SMART" id="SM00316">
    <property type="entry name" value="S1"/>
    <property type="match status" value="1"/>
</dbReference>
<dbReference type="CDD" id="cd04471">
    <property type="entry name" value="S1_RNase_R"/>
    <property type="match status" value="1"/>
</dbReference>
<feature type="domain" description="S1 motif" evidence="10">
    <location>
        <begin position="665"/>
        <end position="746"/>
    </location>
</feature>
<dbReference type="InterPro" id="IPR013223">
    <property type="entry name" value="RNase_B_OB_dom"/>
</dbReference>
<dbReference type="Proteomes" id="UP001224392">
    <property type="component" value="Unassembled WGS sequence"/>
</dbReference>
<evidence type="ECO:0000256" key="8">
    <source>
        <dbReference type="HAMAP-Rule" id="MF_01895"/>
    </source>
</evidence>
<dbReference type="SMART" id="SM00955">
    <property type="entry name" value="RNB"/>
    <property type="match status" value="1"/>
</dbReference>
<keyword evidence="7 8" id="KW-0694">RNA-binding</keyword>
<dbReference type="EC" id="3.1.13.1" evidence="8"/>
<dbReference type="InterPro" id="IPR012340">
    <property type="entry name" value="NA-bd_OB-fold"/>
</dbReference>
<comment type="subcellular location">
    <subcellularLocation>
        <location evidence="2 8">Cytoplasm</location>
    </subcellularLocation>
</comment>
<proteinExistence type="inferred from homology"/>
<dbReference type="Pfam" id="PF17876">
    <property type="entry name" value="CSD2"/>
    <property type="match status" value="1"/>
</dbReference>
<feature type="region of interest" description="Disordered" evidence="9">
    <location>
        <begin position="766"/>
        <end position="915"/>
    </location>
</feature>
<dbReference type="Pfam" id="PF08206">
    <property type="entry name" value="OB_RNB"/>
    <property type="match status" value="1"/>
</dbReference>
<accession>A0ABQ6LUX6</accession>
<keyword evidence="4 8" id="KW-0540">Nuclease</keyword>
<evidence type="ECO:0000256" key="2">
    <source>
        <dbReference type="ARBA" id="ARBA00004496"/>
    </source>
</evidence>
<dbReference type="PANTHER" id="PTHR23355:SF9">
    <property type="entry name" value="DIS3-LIKE EXONUCLEASE 2"/>
    <property type="match status" value="1"/>
</dbReference>
<evidence type="ECO:0000256" key="9">
    <source>
        <dbReference type="SAM" id="MobiDB-lite"/>
    </source>
</evidence>
<comment type="function">
    <text evidence="8">3'-5' exoribonuclease that releases 5'-nucleoside monophosphates and is involved in maturation of structured RNAs.</text>
</comment>
<evidence type="ECO:0000256" key="5">
    <source>
        <dbReference type="ARBA" id="ARBA00022801"/>
    </source>
</evidence>
<name>A0ABQ6LUX6_9GAMM</name>
<organism evidence="11 12">
    <name type="scientific">Biformimicrobium ophioploci</name>
    <dbReference type="NCBI Taxonomy" id="3036711"/>
    <lineage>
        <taxon>Bacteria</taxon>
        <taxon>Pseudomonadati</taxon>
        <taxon>Pseudomonadota</taxon>
        <taxon>Gammaproteobacteria</taxon>
        <taxon>Cellvibrionales</taxon>
        <taxon>Microbulbiferaceae</taxon>
        <taxon>Biformimicrobium</taxon>
    </lineage>
</organism>
<evidence type="ECO:0000256" key="3">
    <source>
        <dbReference type="ARBA" id="ARBA00022490"/>
    </source>
</evidence>
<feature type="compositionally biased region" description="Basic and acidic residues" evidence="9">
    <location>
        <begin position="1"/>
        <end position="22"/>
    </location>
</feature>
<evidence type="ECO:0000259" key="10">
    <source>
        <dbReference type="PROSITE" id="PS50126"/>
    </source>
</evidence>
<keyword evidence="12" id="KW-1185">Reference proteome</keyword>
<feature type="compositionally biased region" description="Basic and acidic residues" evidence="9">
    <location>
        <begin position="768"/>
        <end position="779"/>
    </location>
</feature>
<dbReference type="RefSeq" id="WP_285762386.1">
    <property type="nucleotide sequence ID" value="NZ_BSYJ01000001.1"/>
</dbReference>
<comment type="catalytic activity">
    <reaction evidence="1 8">
        <text>Exonucleolytic cleavage in the 3'- to 5'-direction to yield nucleoside 5'-phosphates.</text>
        <dbReference type="EC" id="3.1.13.1"/>
    </reaction>
</comment>